<accession>A0ABV6HB93</accession>
<proteinExistence type="predicted"/>
<reference evidence="2 3" key="1">
    <citation type="submission" date="2024-09" db="EMBL/GenBank/DDBJ databases">
        <authorList>
            <person name="Sun Q."/>
            <person name="Mori K."/>
        </authorList>
    </citation>
    <scope>NUCLEOTIDE SEQUENCE [LARGE SCALE GENOMIC DNA]</scope>
    <source>
        <strain evidence="2 3">CCM 7957</strain>
    </source>
</reference>
<keyword evidence="1" id="KW-1133">Transmembrane helix</keyword>
<name>A0ABV6HB93_9ACTN</name>
<keyword evidence="3" id="KW-1185">Reference proteome</keyword>
<keyword evidence="1" id="KW-0812">Transmembrane</keyword>
<dbReference type="EMBL" id="JBHLWV010000027">
    <property type="protein sequence ID" value="MFC0316145.1"/>
    <property type="molecule type" value="Genomic_DNA"/>
</dbReference>
<evidence type="ECO:0000313" key="3">
    <source>
        <dbReference type="Proteomes" id="UP001589783"/>
    </source>
</evidence>
<gene>
    <name evidence="2" type="ORF">ACFFJD_14945</name>
</gene>
<dbReference type="Proteomes" id="UP001589783">
    <property type="component" value="Unassembled WGS sequence"/>
</dbReference>
<evidence type="ECO:0000313" key="2">
    <source>
        <dbReference type="EMBL" id="MFC0316145.1"/>
    </source>
</evidence>
<comment type="caution">
    <text evidence="2">The sequence shown here is derived from an EMBL/GenBank/DDBJ whole genome shotgun (WGS) entry which is preliminary data.</text>
</comment>
<organism evidence="2 3">
    <name type="scientific">Gordonia phosphorivorans</name>
    <dbReference type="NCBI Taxonomy" id="1056982"/>
    <lineage>
        <taxon>Bacteria</taxon>
        <taxon>Bacillati</taxon>
        <taxon>Actinomycetota</taxon>
        <taxon>Actinomycetes</taxon>
        <taxon>Mycobacteriales</taxon>
        <taxon>Gordoniaceae</taxon>
        <taxon>Gordonia</taxon>
    </lineage>
</organism>
<sequence>MSSQVTREALWSTITTIVLIARFLATIATVMLALLWLVAAVRHTLLNGWLWWALGAALIWLVTTYLYSVLRVRYPSGSERWEP</sequence>
<keyword evidence="1" id="KW-0472">Membrane</keyword>
<feature type="transmembrane region" description="Helical" evidence="1">
    <location>
        <begin position="9"/>
        <end position="37"/>
    </location>
</feature>
<protein>
    <submittedName>
        <fullName evidence="2">Uncharacterized protein</fullName>
    </submittedName>
</protein>
<feature type="transmembrane region" description="Helical" evidence="1">
    <location>
        <begin position="49"/>
        <end position="70"/>
    </location>
</feature>
<evidence type="ECO:0000256" key="1">
    <source>
        <dbReference type="SAM" id="Phobius"/>
    </source>
</evidence>
<dbReference type="RefSeq" id="WP_382365548.1">
    <property type="nucleotide sequence ID" value="NZ_JBHLWV010000027.1"/>
</dbReference>